<keyword evidence="8" id="KW-1185">Reference proteome</keyword>
<dbReference type="InterPro" id="IPR003953">
    <property type="entry name" value="FAD-dep_OxRdtase_2_FAD-bd"/>
</dbReference>
<dbReference type="InterPro" id="IPR037099">
    <property type="entry name" value="Fum_R/Succ_DH_flav-like_C_sf"/>
</dbReference>
<dbReference type="Gene3D" id="3.50.50.60">
    <property type="entry name" value="FAD/NAD(P)-binding domain"/>
    <property type="match status" value="1"/>
</dbReference>
<dbReference type="SUPFAM" id="SSF56425">
    <property type="entry name" value="Succinate dehydrogenase/fumarate reductase flavoprotein, catalytic domain"/>
    <property type="match status" value="1"/>
</dbReference>
<dbReference type="PIRSF" id="PIRSF000171">
    <property type="entry name" value="SDHA_APRA_LASPO"/>
    <property type="match status" value="1"/>
</dbReference>
<keyword evidence="2" id="KW-0560">Oxidoreductase</keyword>
<dbReference type="SUPFAM" id="SSF51905">
    <property type="entry name" value="FAD/NAD(P)-binding domain"/>
    <property type="match status" value="1"/>
</dbReference>
<protein>
    <submittedName>
        <fullName evidence="7">Fumarate reductase/succinate dehydrogenase flavoprotein subunit</fullName>
    </submittedName>
</protein>
<feature type="region of interest" description="Disordered" evidence="4">
    <location>
        <begin position="636"/>
        <end position="686"/>
    </location>
</feature>
<name>A0ABS7FPI7_9ACTN</name>
<feature type="compositionally biased region" description="Low complexity" evidence="4">
    <location>
        <begin position="641"/>
        <end position="659"/>
    </location>
</feature>
<dbReference type="Gene3D" id="1.20.58.100">
    <property type="entry name" value="Fumarate reductase/succinate dehydrogenase flavoprotein-like, C-terminal domain"/>
    <property type="match status" value="1"/>
</dbReference>
<evidence type="ECO:0000259" key="6">
    <source>
        <dbReference type="Pfam" id="PF02910"/>
    </source>
</evidence>
<dbReference type="Proteomes" id="UP000774570">
    <property type="component" value="Unassembled WGS sequence"/>
</dbReference>
<proteinExistence type="predicted"/>
<evidence type="ECO:0000313" key="7">
    <source>
        <dbReference type="EMBL" id="MBW8481478.1"/>
    </source>
</evidence>
<dbReference type="Pfam" id="PF02910">
    <property type="entry name" value="Succ_DH_flav_C"/>
    <property type="match status" value="1"/>
</dbReference>
<evidence type="ECO:0000259" key="5">
    <source>
        <dbReference type="Pfam" id="PF00890"/>
    </source>
</evidence>
<dbReference type="PANTHER" id="PTHR11632">
    <property type="entry name" value="SUCCINATE DEHYDROGENASE 2 FLAVOPROTEIN SUBUNIT"/>
    <property type="match status" value="1"/>
</dbReference>
<dbReference type="PANTHER" id="PTHR11632:SF51">
    <property type="entry name" value="SUCCINATE DEHYDROGENASE [UBIQUINONE] FLAVOPROTEIN SUBUNIT, MITOCHONDRIAL"/>
    <property type="match status" value="1"/>
</dbReference>
<evidence type="ECO:0000256" key="4">
    <source>
        <dbReference type="SAM" id="MobiDB-lite"/>
    </source>
</evidence>
<accession>A0ABS7FPI7</accession>
<dbReference type="SUPFAM" id="SSF46977">
    <property type="entry name" value="Succinate dehydrogenase/fumarate reductase flavoprotein C-terminal domain"/>
    <property type="match status" value="1"/>
</dbReference>
<dbReference type="PRINTS" id="PR00411">
    <property type="entry name" value="PNDRDTASEI"/>
</dbReference>
<feature type="coiled-coil region" evidence="3">
    <location>
        <begin position="496"/>
        <end position="526"/>
    </location>
</feature>
<reference evidence="7 8" key="1">
    <citation type="submission" date="2021-07" db="EMBL/GenBank/DDBJ databases">
        <title>Actinomadura sp. PM05-2 isolated from lichen.</title>
        <authorList>
            <person name="Somphong A."/>
            <person name="Phongsopitanun W."/>
            <person name="Tanasupawat S."/>
            <person name="Peongsungnone V."/>
        </authorList>
    </citation>
    <scope>NUCLEOTIDE SEQUENCE [LARGE SCALE GENOMIC DNA]</scope>
    <source>
        <strain evidence="7 8">PM05-2</strain>
    </source>
</reference>
<dbReference type="NCBIfam" id="NF005866">
    <property type="entry name" value="PRK07803.1"/>
    <property type="match status" value="1"/>
</dbReference>
<keyword evidence="1" id="KW-0285">Flavoprotein</keyword>
<dbReference type="EMBL" id="JAIBOA010000002">
    <property type="protein sequence ID" value="MBW8481478.1"/>
    <property type="molecule type" value="Genomic_DNA"/>
</dbReference>
<dbReference type="InterPro" id="IPR015939">
    <property type="entry name" value="Fum_Rdtase/Succ_DH_flav-like_C"/>
</dbReference>
<organism evidence="7 8">
    <name type="scientific">Actinomadura parmotrematis</name>
    <dbReference type="NCBI Taxonomy" id="2864039"/>
    <lineage>
        <taxon>Bacteria</taxon>
        <taxon>Bacillati</taxon>
        <taxon>Actinomycetota</taxon>
        <taxon>Actinomycetes</taxon>
        <taxon>Streptosporangiales</taxon>
        <taxon>Thermomonosporaceae</taxon>
        <taxon>Actinomadura</taxon>
    </lineage>
</organism>
<gene>
    <name evidence="7" type="ORF">K1Y72_03780</name>
</gene>
<feature type="domain" description="FAD-dependent oxidoreductase 2 FAD-binding" evidence="5">
    <location>
        <begin position="10"/>
        <end position="431"/>
    </location>
</feature>
<dbReference type="RefSeq" id="WP_220163245.1">
    <property type="nucleotide sequence ID" value="NZ_JAIBOA010000002.1"/>
</dbReference>
<dbReference type="PRINTS" id="PR00368">
    <property type="entry name" value="FADPNR"/>
</dbReference>
<dbReference type="InterPro" id="IPR027477">
    <property type="entry name" value="Succ_DH/fumarate_Rdtase_cat_sf"/>
</dbReference>
<dbReference type="InterPro" id="IPR036188">
    <property type="entry name" value="FAD/NAD-bd_sf"/>
</dbReference>
<sequence length="686" mass="74238">MTEIERHSYDVVVIGAGGAGLRAAIEARLQGKRTAVISKSLFGKAHTVMAEGGAAAAMGNVNPNDNWQVHFRDTMRGGKFLNNWRMAELHAKEAPDRVWELEHWGALFDRTKDGKISQRNFGGHEYPRLAHVGDRTGLELIRTAQQKIVALQQEDHRDHGDYDARLKVWAETTVTRLLLDGDRIAGAFAYVRETGKFVVFEAPAVVLATGGIGKAFKVTSNSWEYTGDGHALALLAGASLLNMEFVQFHPTGMVWPPSVKGILVTESVRGDRGILKNSNDERFMFDYIPEVFKDKYATSPEEADRWYDDPDNNRRPPELLPRDEVARAINSEVKEGRGSPHGGVFLTVVGRMPGGAEEIRRRLPAMHHQFKELADVDITAEAMEVGPTCHYVMGGVEVDPDTGAASVPGLFAAGECSGGMHGSNRLGGNSLTDLLVFGRRAGLGASEYVDALEARPPVADDVVAAATAEALAPFERAEGENPYAVHAELQTTMNDLVGIIRKEEELREALQALEKIRERVENVAVAPVAVNDGRGYHPGWHLALDLRNMLLVSEAIARSALEREESRGGHTRDDHPQMSAEWRKANLVSRLGDGAGGAHVDLVRQPMVPMRADLLELFEVDELKKYLTAEELPQAARDEAAAAPGPAGAAAAGPAAPAGGPVPAPRPAPADESGDQAAPSGEESER</sequence>
<keyword evidence="3" id="KW-0175">Coiled coil</keyword>
<comment type="caution">
    <text evidence="7">The sequence shown here is derived from an EMBL/GenBank/DDBJ whole genome shotgun (WGS) entry which is preliminary data.</text>
</comment>
<dbReference type="Gene3D" id="3.90.700.10">
    <property type="entry name" value="Succinate dehydrogenase/fumarate reductase flavoprotein, catalytic domain"/>
    <property type="match status" value="1"/>
</dbReference>
<dbReference type="InterPro" id="IPR030664">
    <property type="entry name" value="SdhA/FrdA/AprA"/>
</dbReference>
<evidence type="ECO:0000313" key="8">
    <source>
        <dbReference type="Proteomes" id="UP000774570"/>
    </source>
</evidence>
<dbReference type="Pfam" id="PF00890">
    <property type="entry name" value="FAD_binding_2"/>
    <property type="match status" value="1"/>
</dbReference>
<evidence type="ECO:0000256" key="2">
    <source>
        <dbReference type="ARBA" id="ARBA00023002"/>
    </source>
</evidence>
<feature type="domain" description="Fumarate reductase/succinate dehydrogenase flavoprotein-like C-terminal" evidence="6">
    <location>
        <begin position="486"/>
        <end position="589"/>
    </location>
</feature>
<evidence type="ECO:0000256" key="3">
    <source>
        <dbReference type="SAM" id="Coils"/>
    </source>
</evidence>
<evidence type="ECO:0000256" key="1">
    <source>
        <dbReference type="ARBA" id="ARBA00022630"/>
    </source>
</evidence>